<accession>A0A813KCD5</accession>
<reference evidence="2" key="1">
    <citation type="submission" date="2021-02" db="EMBL/GenBank/DDBJ databases">
        <authorList>
            <person name="Dougan E. K."/>
            <person name="Rhodes N."/>
            <person name="Thang M."/>
            <person name="Chan C."/>
        </authorList>
    </citation>
    <scope>NUCLEOTIDE SEQUENCE</scope>
</reference>
<gene>
    <name evidence="2" type="ORF">PGLA2088_LOCUS32681</name>
</gene>
<organism evidence="2 3">
    <name type="scientific">Polarella glacialis</name>
    <name type="common">Dinoflagellate</name>
    <dbReference type="NCBI Taxonomy" id="89957"/>
    <lineage>
        <taxon>Eukaryota</taxon>
        <taxon>Sar</taxon>
        <taxon>Alveolata</taxon>
        <taxon>Dinophyceae</taxon>
        <taxon>Suessiales</taxon>
        <taxon>Suessiaceae</taxon>
        <taxon>Polarella</taxon>
    </lineage>
</organism>
<dbReference type="AlphaFoldDB" id="A0A813KCD5"/>
<evidence type="ECO:0000256" key="1">
    <source>
        <dbReference type="PROSITE-ProRule" id="PRU00708"/>
    </source>
</evidence>
<dbReference type="PANTHER" id="PTHR47939:SF1">
    <property type="entry name" value="OS04G0684500 PROTEIN"/>
    <property type="match status" value="1"/>
</dbReference>
<dbReference type="Proteomes" id="UP000626109">
    <property type="component" value="Unassembled WGS sequence"/>
</dbReference>
<feature type="non-terminal residue" evidence="2">
    <location>
        <position position="179"/>
    </location>
</feature>
<proteinExistence type="predicted"/>
<dbReference type="EMBL" id="CAJNNW010030280">
    <property type="protein sequence ID" value="CAE8702985.1"/>
    <property type="molecule type" value="Genomic_DNA"/>
</dbReference>
<dbReference type="Pfam" id="PF01535">
    <property type="entry name" value="PPR"/>
    <property type="match status" value="1"/>
</dbReference>
<evidence type="ECO:0000313" key="3">
    <source>
        <dbReference type="Proteomes" id="UP000626109"/>
    </source>
</evidence>
<dbReference type="PANTHER" id="PTHR47939">
    <property type="entry name" value="MEMBRANE-ASSOCIATED SALT-INDUCIBLE PROTEIN-LIKE"/>
    <property type="match status" value="1"/>
</dbReference>
<evidence type="ECO:0008006" key="4">
    <source>
        <dbReference type="Google" id="ProtNLM"/>
    </source>
</evidence>
<comment type="caution">
    <text evidence="2">The sequence shown here is derived from an EMBL/GenBank/DDBJ whole genome shotgun (WGS) entry which is preliminary data.</text>
</comment>
<dbReference type="InterPro" id="IPR002885">
    <property type="entry name" value="PPR_rpt"/>
</dbReference>
<feature type="non-terminal residue" evidence="2">
    <location>
        <position position="1"/>
    </location>
</feature>
<feature type="repeat" description="PPR" evidence="1">
    <location>
        <begin position="73"/>
        <end position="107"/>
    </location>
</feature>
<protein>
    <recommendedName>
        <fullName evidence="4">Pentatricopeptide repeat-containing protein</fullName>
    </recommendedName>
</protein>
<dbReference type="PROSITE" id="PS51375">
    <property type="entry name" value="PPR"/>
    <property type="match status" value="1"/>
</dbReference>
<dbReference type="InterPro" id="IPR050667">
    <property type="entry name" value="PPR-containing_protein"/>
</dbReference>
<sequence length="179" mass="19756">TAAYGAGFRACAQSGQWVLALDLLRRVKSQNTDQAKDPFLLLLAARSVCMEAGQWERALELGWESVERGLEPDVISCNVMLTALERLGRWRDGLSILDDMISRKMQPTSSTYGSLIPSGSDDEDSDSWLRAIGLFEASLAQGLEPCVITCGKVINSCGRCGHWELALQWLWNMHGTFGM</sequence>
<dbReference type="InterPro" id="IPR011990">
    <property type="entry name" value="TPR-like_helical_dom_sf"/>
</dbReference>
<evidence type="ECO:0000313" key="2">
    <source>
        <dbReference type="EMBL" id="CAE8702985.1"/>
    </source>
</evidence>
<dbReference type="Gene3D" id="1.25.40.10">
    <property type="entry name" value="Tetratricopeptide repeat domain"/>
    <property type="match status" value="2"/>
</dbReference>
<name>A0A813KCD5_POLGL</name>
<dbReference type="Pfam" id="PF13041">
    <property type="entry name" value="PPR_2"/>
    <property type="match status" value="1"/>
</dbReference>
<dbReference type="NCBIfam" id="TIGR00756">
    <property type="entry name" value="PPR"/>
    <property type="match status" value="1"/>
</dbReference>